<proteinExistence type="predicted"/>
<name>A0ACB7UVV3_DIOAL</name>
<gene>
    <name evidence="1" type="ORF">IHE45_13G002500</name>
</gene>
<evidence type="ECO:0000313" key="1">
    <source>
        <dbReference type="EMBL" id="KAH7664993.1"/>
    </source>
</evidence>
<sequence>MLLRVFLIWAILLKIALSDGNDFTYNGFKGVNLSLDGLAGITSDGLLSVTNTTKHQHDKGHAFFPVPLRFKRSQADNVGSFTTTFVFAIFPEHPMAGGAGFAIVLSPSKDLTQASPYYFLGVFNKTNNGNASNHILAIEFDTWYSPEAKDINGNQVGIDINGCISNKSAPAGFHSDDDGKIQDLVLLSDQPMQVRIEYNGTDMQLNVTLAPLWTPKPRIPLLSSTINLSSIILDLMYVGFSASVGASYSHHYILGWSFNMDGKAPELNLSSLPPLPQNLTSFEKKSQNNLSLWLPPVLSVLVLLIAAGATALVVRKKKFSELHDDWELDFESNRFSYVQLYKATRGFKDECLLGIGGFGKVYRGVLPACKMEVAVKRVSHESKQGVREFMGEIVSLGKLRHRNLVQLLGYCRRKGELLLVYDYMPNGSLDGYLFSQGKKILDWNLRFQIIKGVASGLQYLHEGWDKVVIHRDIKASNVLLDSEMNGRLGDFGLARLYDHGAAPQTTNVVGTLGFLAPELAKPGGSGRSISSTVYHHLNQKSPVSDNWIGWKLLWSISVAPRLKHFIWLCLKGRLSTTNFIYSLHLGPDSPCSLCGLARETIDHLFGQCPKSLLVWEHLSIYVNFNIYFPDGFSSGTWLSCSNYSPFTLAVIVAGAWFIWKARCDVIFNNISMNCMLIANRSVAHVNDNFLSNCCLLGRRLILNNFTSADDHYLFTHAVRSEAGQVLAFGFFLANTNFHVSFAGCCAQPTNDNSSVVLSALEVALRIAMEFHLPVKHLFCVQHHDLYLLHNSDPVICWHLHTQISNVRFLLDMNSFINIHNVPPDWMTPAAMLASHGLLHQTLNLFLFGKDLPHWIMKAFLKFGFVF</sequence>
<reference evidence="2" key="1">
    <citation type="journal article" date="2022" name="Nat. Commun.">
        <title>Chromosome evolution and the genetic basis of agronomically important traits in greater yam.</title>
        <authorList>
            <person name="Bredeson J.V."/>
            <person name="Lyons J.B."/>
            <person name="Oniyinde I.O."/>
            <person name="Okereke N.R."/>
            <person name="Kolade O."/>
            <person name="Nnabue I."/>
            <person name="Nwadili C.O."/>
            <person name="Hribova E."/>
            <person name="Parker M."/>
            <person name="Nwogha J."/>
            <person name="Shu S."/>
            <person name="Carlson J."/>
            <person name="Kariba R."/>
            <person name="Muthemba S."/>
            <person name="Knop K."/>
            <person name="Barton G.J."/>
            <person name="Sherwood A.V."/>
            <person name="Lopez-Montes A."/>
            <person name="Asiedu R."/>
            <person name="Jamnadass R."/>
            <person name="Muchugi A."/>
            <person name="Goodstein D."/>
            <person name="Egesi C.N."/>
            <person name="Featherston J."/>
            <person name="Asfaw A."/>
            <person name="Simpson G.G."/>
            <person name="Dolezel J."/>
            <person name="Hendre P.S."/>
            <person name="Van Deynze A."/>
            <person name="Kumar P.L."/>
            <person name="Obidiegwu J.E."/>
            <person name="Bhattacharjee R."/>
            <person name="Rokhsar D.S."/>
        </authorList>
    </citation>
    <scope>NUCLEOTIDE SEQUENCE [LARGE SCALE GENOMIC DNA]</scope>
    <source>
        <strain evidence="2">cv. TDa95/00328</strain>
    </source>
</reference>
<dbReference type="Proteomes" id="UP000827976">
    <property type="component" value="Chromosome 13"/>
</dbReference>
<keyword evidence="2" id="KW-1185">Reference proteome</keyword>
<protein>
    <submittedName>
        <fullName evidence="1">Non-specific serine/threonine protein kinase protein</fullName>
        <ecNumber evidence="1">2.7.11.1</ecNumber>
    </submittedName>
</protein>
<keyword evidence="1" id="KW-0808">Transferase</keyword>
<dbReference type="EC" id="2.7.11.1" evidence="1"/>
<comment type="caution">
    <text evidence="1">The sequence shown here is derived from an EMBL/GenBank/DDBJ whole genome shotgun (WGS) entry which is preliminary data.</text>
</comment>
<dbReference type="EMBL" id="CM037023">
    <property type="protein sequence ID" value="KAH7664993.1"/>
    <property type="molecule type" value="Genomic_DNA"/>
</dbReference>
<accession>A0ACB7UVV3</accession>
<keyword evidence="1" id="KW-0418">Kinase</keyword>
<evidence type="ECO:0000313" key="2">
    <source>
        <dbReference type="Proteomes" id="UP000827976"/>
    </source>
</evidence>
<organism evidence="1 2">
    <name type="scientific">Dioscorea alata</name>
    <name type="common">Purple yam</name>
    <dbReference type="NCBI Taxonomy" id="55571"/>
    <lineage>
        <taxon>Eukaryota</taxon>
        <taxon>Viridiplantae</taxon>
        <taxon>Streptophyta</taxon>
        <taxon>Embryophyta</taxon>
        <taxon>Tracheophyta</taxon>
        <taxon>Spermatophyta</taxon>
        <taxon>Magnoliopsida</taxon>
        <taxon>Liliopsida</taxon>
        <taxon>Dioscoreales</taxon>
        <taxon>Dioscoreaceae</taxon>
        <taxon>Dioscorea</taxon>
    </lineage>
</organism>
<keyword evidence="1" id="KW-0723">Serine/threonine-protein kinase</keyword>